<dbReference type="GO" id="GO:0005886">
    <property type="term" value="C:plasma membrane"/>
    <property type="evidence" value="ECO:0007669"/>
    <property type="project" value="UniProtKB-SubCell"/>
</dbReference>
<dbReference type="Gene3D" id="4.10.1240.10">
    <property type="entry name" value="GPCR, family 2, extracellular hormone receptor domain"/>
    <property type="match status" value="1"/>
</dbReference>
<dbReference type="Pfam" id="PF00002">
    <property type="entry name" value="7tm_2"/>
    <property type="match status" value="1"/>
</dbReference>
<sequence length="240" mass="28236">MGNGTQREFDDTSSCGRNKTTTPGWCPEVFDSYLCWPETPPGVVANQSCPKIAGMRSSEFAYKECWENGSWFVNRNNVVWSNYTKCVDMQALQFFDFINFLYVVGYFVSLVALIVSLWIFLSYRTLKCIRIRIHVQLFISFILNNITWIIWYQKVVPDFSVSLLNPFWCQALHVLKEYYMVANYMWMFCEALHLHLALVVVFVREERTIKWFYGIGWGTPFVIVLVHSMVRHYVTQDTDL</sequence>
<evidence type="ECO:0000256" key="9">
    <source>
        <dbReference type="ARBA" id="ARBA00023180"/>
    </source>
</evidence>
<dbReference type="PROSITE" id="PS50261">
    <property type="entry name" value="G_PROTEIN_RECEP_F2_4"/>
    <property type="match status" value="1"/>
</dbReference>
<dbReference type="InterPro" id="IPR050332">
    <property type="entry name" value="GPCR_2"/>
</dbReference>
<evidence type="ECO:0000256" key="10">
    <source>
        <dbReference type="ARBA" id="ARBA00023224"/>
    </source>
</evidence>
<dbReference type="PANTHER" id="PTHR45620:SF43">
    <property type="entry name" value="HECTOR, ISOFORM A"/>
    <property type="match status" value="1"/>
</dbReference>
<dbReference type="PRINTS" id="PR00249">
    <property type="entry name" value="GPCRSECRETIN"/>
</dbReference>
<dbReference type="InterPro" id="IPR017981">
    <property type="entry name" value="GPCR_2-like_7TM"/>
</dbReference>
<keyword evidence="7 11" id="KW-0472">Membrane</keyword>
<keyword evidence="5 11" id="KW-1133">Transmembrane helix</keyword>
<dbReference type="PANTHER" id="PTHR45620">
    <property type="entry name" value="PDF RECEPTOR-LIKE PROTEIN-RELATED"/>
    <property type="match status" value="1"/>
</dbReference>
<dbReference type="GO" id="GO:0007166">
    <property type="term" value="P:cell surface receptor signaling pathway"/>
    <property type="evidence" value="ECO:0007669"/>
    <property type="project" value="InterPro"/>
</dbReference>
<name>A0A834M4U3_RHYFE</name>
<dbReference type="InterPro" id="IPR036445">
    <property type="entry name" value="GPCR_2_extracell_dom_sf"/>
</dbReference>
<evidence type="ECO:0000256" key="3">
    <source>
        <dbReference type="ARBA" id="ARBA00022475"/>
    </source>
</evidence>
<evidence type="ECO:0000256" key="8">
    <source>
        <dbReference type="ARBA" id="ARBA00023170"/>
    </source>
</evidence>
<evidence type="ECO:0000256" key="6">
    <source>
        <dbReference type="ARBA" id="ARBA00023040"/>
    </source>
</evidence>
<dbReference type="GO" id="GO:0007188">
    <property type="term" value="P:adenylate cyclase-modulating G protein-coupled receptor signaling pathway"/>
    <property type="evidence" value="ECO:0007669"/>
    <property type="project" value="TreeGrafter"/>
</dbReference>
<reference evidence="14" key="1">
    <citation type="submission" date="2020-08" db="EMBL/GenBank/DDBJ databases">
        <title>Genome sequencing and assembly of the red palm weevil Rhynchophorus ferrugineus.</title>
        <authorList>
            <person name="Dias G.B."/>
            <person name="Bergman C.M."/>
            <person name="Manee M."/>
        </authorList>
    </citation>
    <scope>NUCLEOTIDE SEQUENCE</scope>
    <source>
        <strain evidence="14">AA-2017</strain>
        <tissue evidence="14">Whole larva</tissue>
    </source>
</reference>
<keyword evidence="9" id="KW-0325">Glycoprotein</keyword>
<keyword evidence="10" id="KW-0807">Transducer</keyword>
<evidence type="ECO:0000259" key="12">
    <source>
        <dbReference type="PROSITE" id="PS50227"/>
    </source>
</evidence>
<dbReference type="EMBL" id="JAACXV010014355">
    <property type="protein sequence ID" value="KAF7268021.1"/>
    <property type="molecule type" value="Genomic_DNA"/>
</dbReference>
<evidence type="ECO:0008006" key="16">
    <source>
        <dbReference type="Google" id="ProtNLM"/>
    </source>
</evidence>
<dbReference type="Gene3D" id="1.20.1070.10">
    <property type="entry name" value="Rhodopsin 7-helix transmembrane proteins"/>
    <property type="match status" value="1"/>
</dbReference>
<keyword evidence="6" id="KW-0297">G-protein coupled receptor</keyword>
<dbReference type="PROSITE" id="PS50227">
    <property type="entry name" value="G_PROTEIN_RECEP_F2_3"/>
    <property type="match status" value="1"/>
</dbReference>
<dbReference type="GO" id="GO:0008528">
    <property type="term" value="F:G protein-coupled peptide receptor activity"/>
    <property type="evidence" value="ECO:0007669"/>
    <property type="project" value="TreeGrafter"/>
</dbReference>
<evidence type="ECO:0000313" key="14">
    <source>
        <dbReference type="EMBL" id="KAF7268021.1"/>
    </source>
</evidence>
<evidence type="ECO:0000256" key="5">
    <source>
        <dbReference type="ARBA" id="ARBA00022989"/>
    </source>
</evidence>
<dbReference type="InterPro" id="IPR000832">
    <property type="entry name" value="GPCR_2_secretin-like"/>
</dbReference>
<evidence type="ECO:0000256" key="11">
    <source>
        <dbReference type="SAM" id="Phobius"/>
    </source>
</evidence>
<feature type="domain" description="G-protein coupled receptors family 2 profile 2" evidence="13">
    <location>
        <begin position="98"/>
        <end position="240"/>
    </location>
</feature>
<comment type="caution">
    <text evidence="14">The sequence shown here is derived from an EMBL/GenBank/DDBJ whole genome shotgun (WGS) entry which is preliminary data.</text>
</comment>
<dbReference type="SUPFAM" id="SSF111418">
    <property type="entry name" value="Hormone receptor domain"/>
    <property type="match status" value="1"/>
</dbReference>
<dbReference type="InterPro" id="IPR001879">
    <property type="entry name" value="GPCR_2_extracellular_dom"/>
</dbReference>
<keyword evidence="4 11" id="KW-0812">Transmembrane</keyword>
<dbReference type="Pfam" id="PF02793">
    <property type="entry name" value="HRM"/>
    <property type="match status" value="1"/>
</dbReference>
<feature type="transmembrane region" description="Helical" evidence="11">
    <location>
        <begin position="133"/>
        <end position="152"/>
    </location>
</feature>
<comment type="subcellular location">
    <subcellularLocation>
        <location evidence="1">Cell membrane</location>
        <topology evidence="1">Multi-pass membrane protein</topology>
    </subcellularLocation>
</comment>
<dbReference type="PROSITE" id="PS00649">
    <property type="entry name" value="G_PROTEIN_RECEP_F2_1"/>
    <property type="match status" value="1"/>
</dbReference>
<dbReference type="AlphaFoldDB" id="A0A834M4U3"/>
<proteinExistence type="inferred from homology"/>
<dbReference type="InterPro" id="IPR017983">
    <property type="entry name" value="GPCR_2_secretin-like_CS"/>
</dbReference>
<evidence type="ECO:0000259" key="13">
    <source>
        <dbReference type="PROSITE" id="PS50261"/>
    </source>
</evidence>
<dbReference type="OrthoDB" id="16753at2759"/>
<evidence type="ECO:0000313" key="15">
    <source>
        <dbReference type="Proteomes" id="UP000625711"/>
    </source>
</evidence>
<feature type="domain" description="G-protein coupled receptors family 2 profile 1" evidence="12">
    <location>
        <begin position="26"/>
        <end position="90"/>
    </location>
</feature>
<accession>A0A834M4U3</accession>
<keyword evidence="8" id="KW-0675">Receptor</keyword>
<feature type="transmembrane region" description="Helical" evidence="11">
    <location>
        <begin position="97"/>
        <end position="121"/>
    </location>
</feature>
<feature type="transmembrane region" description="Helical" evidence="11">
    <location>
        <begin position="211"/>
        <end position="230"/>
    </location>
</feature>
<evidence type="ECO:0000256" key="1">
    <source>
        <dbReference type="ARBA" id="ARBA00004651"/>
    </source>
</evidence>
<comment type="similarity">
    <text evidence="2">Belongs to the G-protein coupled receptor 2 family.</text>
</comment>
<keyword evidence="15" id="KW-1185">Reference proteome</keyword>
<organism evidence="14 15">
    <name type="scientific">Rhynchophorus ferrugineus</name>
    <name type="common">Red palm weevil</name>
    <name type="synonym">Curculio ferrugineus</name>
    <dbReference type="NCBI Taxonomy" id="354439"/>
    <lineage>
        <taxon>Eukaryota</taxon>
        <taxon>Metazoa</taxon>
        <taxon>Ecdysozoa</taxon>
        <taxon>Arthropoda</taxon>
        <taxon>Hexapoda</taxon>
        <taxon>Insecta</taxon>
        <taxon>Pterygota</taxon>
        <taxon>Neoptera</taxon>
        <taxon>Endopterygota</taxon>
        <taxon>Coleoptera</taxon>
        <taxon>Polyphaga</taxon>
        <taxon>Cucujiformia</taxon>
        <taxon>Curculionidae</taxon>
        <taxon>Dryophthorinae</taxon>
        <taxon>Rhynchophorus</taxon>
    </lineage>
</organism>
<protein>
    <recommendedName>
        <fullName evidence="16">Calcitonin receptor</fullName>
    </recommendedName>
</protein>
<keyword evidence="3" id="KW-1003">Cell membrane</keyword>
<dbReference type="Proteomes" id="UP000625711">
    <property type="component" value="Unassembled WGS sequence"/>
</dbReference>
<dbReference type="SMART" id="SM00008">
    <property type="entry name" value="HormR"/>
    <property type="match status" value="1"/>
</dbReference>
<evidence type="ECO:0000256" key="7">
    <source>
        <dbReference type="ARBA" id="ARBA00023136"/>
    </source>
</evidence>
<evidence type="ECO:0000256" key="4">
    <source>
        <dbReference type="ARBA" id="ARBA00022692"/>
    </source>
</evidence>
<evidence type="ECO:0000256" key="2">
    <source>
        <dbReference type="ARBA" id="ARBA00005314"/>
    </source>
</evidence>
<gene>
    <name evidence="14" type="ORF">GWI33_018822</name>
</gene>
<feature type="transmembrane region" description="Helical" evidence="11">
    <location>
        <begin position="184"/>
        <end position="204"/>
    </location>
</feature>